<reference evidence="2" key="1">
    <citation type="journal article" date="2014" name="Int. J. Syst. Evol. Microbiol.">
        <title>Complete genome sequence of Corynebacterium casei LMG S-19264T (=DSM 44701T), isolated from a smear-ripened cheese.</title>
        <authorList>
            <consortium name="US DOE Joint Genome Institute (JGI-PGF)"/>
            <person name="Walter F."/>
            <person name="Albersmeier A."/>
            <person name="Kalinowski J."/>
            <person name="Ruckert C."/>
        </authorList>
    </citation>
    <scope>NUCLEOTIDE SEQUENCE</scope>
    <source>
        <strain evidence="2">JCM 4956</strain>
    </source>
</reference>
<dbReference type="EMBL" id="BMWD01000008">
    <property type="protein sequence ID" value="GGX58275.1"/>
    <property type="molecule type" value="Genomic_DNA"/>
</dbReference>
<accession>A0A918KDQ8</accession>
<comment type="caution">
    <text evidence="2">The sequence shown here is derived from an EMBL/GenBank/DDBJ whole genome shotgun (WGS) entry which is preliminary data.</text>
</comment>
<evidence type="ECO:0000256" key="1">
    <source>
        <dbReference type="SAM" id="MobiDB-lite"/>
    </source>
</evidence>
<name>A0A918KDQ8_9ACTN</name>
<feature type="region of interest" description="Disordered" evidence="1">
    <location>
        <begin position="39"/>
        <end position="58"/>
    </location>
</feature>
<feature type="compositionally biased region" description="Low complexity" evidence="1">
    <location>
        <begin position="48"/>
        <end position="58"/>
    </location>
</feature>
<gene>
    <name evidence="2" type="ORF">GCM10010515_27280</name>
</gene>
<dbReference type="Proteomes" id="UP000645555">
    <property type="component" value="Unassembled WGS sequence"/>
</dbReference>
<dbReference type="AlphaFoldDB" id="A0A918KDQ8"/>
<evidence type="ECO:0008006" key="4">
    <source>
        <dbReference type="Google" id="ProtNLM"/>
    </source>
</evidence>
<reference evidence="2" key="2">
    <citation type="submission" date="2020-09" db="EMBL/GenBank/DDBJ databases">
        <authorList>
            <person name="Sun Q."/>
            <person name="Ohkuma M."/>
        </authorList>
    </citation>
    <scope>NUCLEOTIDE SEQUENCE</scope>
    <source>
        <strain evidence="2">JCM 4956</strain>
    </source>
</reference>
<organism evidence="2 3">
    <name type="scientific">Streptomyces fructofermentans</name>
    <dbReference type="NCBI Taxonomy" id="152141"/>
    <lineage>
        <taxon>Bacteria</taxon>
        <taxon>Bacillati</taxon>
        <taxon>Actinomycetota</taxon>
        <taxon>Actinomycetes</taxon>
        <taxon>Kitasatosporales</taxon>
        <taxon>Streptomycetaceae</taxon>
        <taxon>Streptomyces</taxon>
    </lineage>
</organism>
<sequence>MLAIASLAAGFVVAAVTPSHSLDGDVLGDLDVQDTLSAVDHTVGDGGPAAPDDAAAGR</sequence>
<evidence type="ECO:0000313" key="3">
    <source>
        <dbReference type="Proteomes" id="UP000645555"/>
    </source>
</evidence>
<evidence type="ECO:0000313" key="2">
    <source>
        <dbReference type="EMBL" id="GGX58275.1"/>
    </source>
</evidence>
<keyword evidence="3" id="KW-1185">Reference proteome</keyword>
<protein>
    <recommendedName>
        <fullName evidence="4">Secreted protein</fullName>
    </recommendedName>
</protein>
<proteinExistence type="predicted"/>